<reference evidence="2" key="1">
    <citation type="submission" date="2015-08" db="EMBL/GenBank/DDBJ databases">
        <title>Candidatus Bacteriodes Periocalifornicus.</title>
        <authorList>
            <person name="McLean J.S."/>
            <person name="Kelley S."/>
        </authorList>
    </citation>
    <scope>NUCLEOTIDE SEQUENCE [LARGE SCALE GENOMIC DNA]</scope>
    <source>
        <strain evidence="2">12B</strain>
    </source>
</reference>
<proteinExistence type="predicted"/>
<dbReference type="AlphaFoldDB" id="A0A0Q4AZ59"/>
<dbReference type="PATRIC" id="fig|1702214.3.peg.398"/>
<protein>
    <submittedName>
        <fullName evidence="2">Uncharacterized protein</fullName>
    </submittedName>
</protein>
<feature type="compositionally biased region" description="Polar residues" evidence="1">
    <location>
        <begin position="47"/>
        <end position="62"/>
    </location>
</feature>
<organism evidence="2 3">
    <name type="scientific">Candidatus [Bacteroides] periocalifornicus</name>
    <dbReference type="NCBI Taxonomy" id="1702214"/>
    <lineage>
        <taxon>Bacteria</taxon>
        <taxon>Pseudomonadati</taxon>
        <taxon>Bacteroidota</taxon>
    </lineage>
</organism>
<dbReference type="Proteomes" id="UP000054172">
    <property type="component" value="Unassembled WGS sequence"/>
</dbReference>
<evidence type="ECO:0000313" key="2">
    <source>
        <dbReference type="EMBL" id="KQM08175.1"/>
    </source>
</evidence>
<gene>
    <name evidence="2" type="ORF">AL399_08760</name>
</gene>
<keyword evidence="3" id="KW-1185">Reference proteome</keyword>
<evidence type="ECO:0000256" key="1">
    <source>
        <dbReference type="SAM" id="MobiDB-lite"/>
    </source>
</evidence>
<comment type="caution">
    <text evidence="2">The sequence shown here is derived from an EMBL/GenBank/DDBJ whole genome shotgun (WGS) entry which is preliminary data.</text>
</comment>
<sequence length="62" mass="6558">MRAPPPPYAHTIRPAYLLPTGDPTIFITTRHGKGGHSGLGGQLSARPYSTSPTKSAMANLEN</sequence>
<name>A0A0Q4AZ59_9BACT</name>
<accession>A0A0Q4AZ59</accession>
<evidence type="ECO:0000313" key="3">
    <source>
        <dbReference type="Proteomes" id="UP000054172"/>
    </source>
</evidence>
<dbReference type="EMBL" id="LIIK01000060">
    <property type="protein sequence ID" value="KQM08175.1"/>
    <property type="molecule type" value="Genomic_DNA"/>
</dbReference>
<feature type="region of interest" description="Disordered" evidence="1">
    <location>
        <begin position="27"/>
        <end position="62"/>
    </location>
</feature>